<evidence type="ECO:0000256" key="3">
    <source>
        <dbReference type="ARBA" id="ARBA00022670"/>
    </source>
</evidence>
<gene>
    <name evidence="11" type="ORF">ACFO3S_16420</name>
</gene>
<organism evidence="11 12">
    <name type="scientific">Cohnella hongkongensis</name>
    <dbReference type="NCBI Taxonomy" id="178337"/>
    <lineage>
        <taxon>Bacteria</taxon>
        <taxon>Bacillati</taxon>
        <taxon>Bacillota</taxon>
        <taxon>Bacilli</taxon>
        <taxon>Bacillales</taxon>
        <taxon>Paenibacillaceae</taxon>
        <taxon>Cohnella</taxon>
    </lineage>
</organism>
<feature type="domain" description="Peptidase M14" evidence="10">
    <location>
        <begin position="48"/>
        <end position="341"/>
    </location>
</feature>
<name>A0ABV9FGH2_9BACL</name>
<keyword evidence="3" id="KW-0645">Protease</keyword>
<feature type="active site" description="Proton donor/acceptor" evidence="7">
    <location>
        <position position="312"/>
    </location>
</feature>
<dbReference type="Proteomes" id="UP001596028">
    <property type="component" value="Unassembled WGS sequence"/>
</dbReference>
<protein>
    <submittedName>
        <fullName evidence="11">M14 family zinc carboxypeptidase</fullName>
    </submittedName>
</protein>
<dbReference type="PANTHER" id="PTHR11705:SF143">
    <property type="entry name" value="SLL0236 PROTEIN"/>
    <property type="match status" value="1"/>
</dbReference>
<evidence type="ECO:0000313" key="12">
    <source>
        <dbReference type="Proteomes" id="UP001596028"/>
    </source>
</evidence>
<feature type="chain" id="PRO_5045062635" evidence="9">
    <location>
        <begin position="28"/>
        <end position="513"/>
    </location>
</feature>
<keyword evidence="9" id="KW-0732">Signal</keyword>
<dbReference type="SMART" id="SM00631">
    <property type="entry name" value="Zn_pept"/>
    <property type="match status" value="1"/>
</dbReference>
<feature type="compositionally biased region" description="Acidic residues" evidence="8">
    <location>
        <begin position="480"/>
        <end position="492"/>
    </location>
</feature>
<comment type="cofactor">
    <cofactor evidence="1">
        <name>Zn(2+)</name>
        <dbReference type="ChEBI" id="CHEBI:29105"/>
    </cofactor>
</comment>
<keyword evidence="11" id="KW-0121">Carboxypeptidase</keyword>
<evidence type="ECO:0000256" key="2">
    <source>
        <dbReference type="ARBA" id="ARBA00005988"/>
    </source>
</evidence>
<comment type="caution">
    <text evidence="11">The sequence shown here is derived from an EMBL/GenBank/DDBJ whole genome shotgun (WGS) entry which is preliminary data.</text>
</comment>
<dbReference type="SUPFAM" id="SSF53187">
    <property type="entry name" value="Zn-dependent exopeptidases"/>
    <property type="match status" value="1"/>
</dbReference>
<evidence type="ECO:0000256" key="6">
    <source>
        <dbReference type="ARBA" id="ARBA00023049"/>
    </source>
</evidence>
<evidence type="ECO:0000256" key="9">
    <source>
        <dbReference type="SAM" id="SignalP"/>
    </source>
</evidence>
<evidence type="ECO:0000256" key="5">
    <source>
        <dbReference type="ARBA" id="ARBA00022833"/>
    </source>
</evidence>
<dbReference type="Gene3D" id="3.40.630.10">
    <property type="entry name" value="Zn peptidases"/>
    <property type="match status" value="1"/>
</dbReference>
<dbReference type="EMBL" id="JBHSEP010000012">
    <property type="protein sequence ID" value="MFC4599840.1"/>
    <property type="molecule type" value="Genomic_DNA"/>
</dbReference>
<feature type="signal peptide" evidence="9">
    <location>
        <begin position="1"/>
        <end position="27"/>
    </location>
</feature>
<evidence type="ECO:0000313" key="11">
    <source>
        <dbReference type="EMBL" id="MFC4599840.1"/>
    </source>
</evidence>
<dbReference type="InterPro" id="IPR000834">
    <property type="entry name" value="Peptidase_M14"/>
</dbReference>
<dbReference type="Pfam" id="PF00246">
    <property type="entry name" value="Peptidase_M14"/>
    <property type="match status" value="1"/>
</dbReference>
<reference evidence="12" key="1">
    <citation type="journal article" date="2019" name="Int. J. Syst. Evol. Microbiol.">
        <title>The Global Catalogue of Microorganisms (GCM) 10K type strain sequencing project: providing services to taxonomists for standard genome sequencing and annotation.</title>
        <authorList>
            <consortium name="The Broad Institute Genomics Platform"/>
            <consortium name="The Broad Institute Genome Sequencing Center for Infectious Disease"/>
            <person name="Wu L."/>
            <person name="Ma J."/>
        </authorList>
    </citation>
    <scope>NUCLEOTIDE SEQUENCE [LARGE SCALE GENOMIC DNA]</scope>
    <source>
        <strain evidence="12">CCUG 49571</strain>
    </source>
</reference>
<comment type="similarity">
    <text evidence="2 7">Belongs to the peptidase M14 family.</text>
</comment>
<proteinExistence type="inferred from homology"/>
<dbReference type="GO" id="GO:0004180">
    <property type="term" value="F:carboxypeptidase activity"/>
    <property type="evidence" value="ECO:0007669"/>
    <property type="project" value="UniProtKB-KW"/>
</dbReference>
<evidence type="ECO:0000256" key="8">
    <source>
        <dbReference type="SAM" id="MobiDB-lite"/>
    </source>
</evidence>
<keyword evidence="5" id="KW-0862">Zinc</keyword>
<dbReference type="RefSeq" id="WP_378098406.1">
    <property type="nucleotide sequence ID" value="NZ_JBHSEP010000012.1"/>
</dbReference>
<dbReference type="PANTHER" id="PTHR11705">
    <property type="entry name" value="PROTEASE FAMILY M14 CARBOXYPEPTIDASE A,B"/>
    <property type="match status" value="1"/>
</dbReference>
<evidence type="ECO:0000259" key="10">
    <source>
        <dbReference type="PROSITE" id="PS52035"/>
    </source>
</evidence>
<dbReference type="PROSITE" id="PS52035">
    <property type="entry name" value="PEPTIDASE_M14"/>
    <property type="match status" value="1"/>
</dbReference>
<evidence type="ECO:0000256" key="7">
    <source>
        <dbReference type="PROSITE-ProRule" id="PRU01379"/>
    </source>
</evidence>
<keyword evidence="4" id="KW-0378">Hydrolase</keyword>
<keyword evidence="6" id="KW-0482">Metalloprotease</keyword>
<sequence length="513" mass="56665">MSCFKRCSIRLNLILLFSLCLTAFASALDPRDAAAAEAMSSPIVNPKQIYSYSVMTRDLKALAARYPGLIKLGSAGVSEYGRELWTADIGRGPAVILVLGSHHAREWVTTINSMMQLETIARQSGQGSSVYGGYRAGDLLDRVTFRFVPMVNPDGVTLQQSGLAAFPTEARASLVEMNGGSRNFKRWKANGKGIDLNRSYPADWDHIHNPGSGPSYMNYKGKQPLQAKEAQAIYDLTLASEPEIAVAYHSSGEILYWNFKTDPDNVKRDRAIAVAYSAMTGYRLFEPLANPSGGGFTDWFIQEFGRPGLTPELGRSAGPTNVPLSEWDRIWNQQKDTLWMLAREGYSLWLERQPVSELSEEVRLTRAEPGFRYPDMRSKREALLYPGRYPALRQKGDWVQISSSNGVVWVASGHALIGPFEKLEGRGVAVGPETEAYSSPIADRPEEAKLESQTAVGLERWRNWLLIRAAEGIFWIQEPPEPEPDLDAEPEPSEGGTGTEAEDERPGSNGADA</sequence>
<accession>A0ABV9FGH2</accession>
<evidence type="ECO:0000256" key="4">
    <source>
        <dbReference type="ARBA" id="ARBA00022801"/>
    </source>
</evidence>
<keyword evidence="12" id="KW-1185">Reference proteome</keyword>
<feature type="region of interest" description="Disordered" evidence="8">
    <location>
        <begin position="476"/>
        <end position="513"/>
    </location>
</feature>
<evidence type="ECO:0000256" key="1">
    <source>
        <dbReference type="ARBA" id="ARBA00001947"/>
    </source>
</evidence>